<dbReference type="InterPro" id="IPR036291">
    <property type="entry name" value="NAD(P)-bd_dom_sf"/>
</dbReference>
<dbReference type="Pfam" id="PF08240">
    <property type="entry name" value="ADH_N"/>
    <property type="match status" value="1"/>
</dbReference>
<dbReference type="GeneID" id="57777613"/>
<dbReference type="SMART" id="SM00829">
    <property type="entry name" value="PKS_ER"/>
    <property type="match status" value="1"/>
</dbReference>
<evidence type="ECO:0000256" key="10">
    <source>
        <dbReference type="ARBA" id="ARBA00048843"/>
    </source>
</evidence>
<gene>
    <name evidence="12" type="ORF">A6768_12320</name>
</gene>
<dbReference type="Gene3D" id="3.90.180.10">
    <property type="entry name" value="Medium-chain alcohol dehydrogenases, catalytic domain"/>
    <property type="match status" value="1"/>
</dbReference>
<evidence type="ECO:0000259" key="11">
    <source>
        <dbReference type="SMART" id="SM00829"/>
    </source>
</evidence>
<dbReference type="RefSeq" id="WP_097383821.1">
    <property type="nucleotide sequence ID" value="NZ_CP023741.1"/>
</dbReference>
<evidence type="ECO:0000256" key="8">
    <source>
        <dbReference type="ARBA" id="ARBA00023160"/>
    </source>
</evidence>
<dbReference type="SUPFAM" id="SSF50129">
    <property type="entry name" value="GroES-like"/>
    <property type="match status" value="1"/>
</dbReference>
<sequence>MNLSVLPGMAGQVRLVEASMPPPPCSGEVLVRMLRAPVNPADLLAIDGRYSFDLGPELPLGAEGTAMVETVGEGVTDLSPGDKVLLLSRGNWCRYRCVRRSHLIALPPDKDMTQAAMLRINPPTARLLLQATGAGPGDIIVQNGAASMVATWVRALAAPIGISVINVVRRAAGALPDALVDGDDLADRVKMLAAGRPVSAALDCVAGTATGRMAECLAPGGRLILFGHLSGEPISVRSQMLTGGGLSISGFSLRPAEAAMGGDAMQVMFSELMAFHLRSGIIFPVRDILPLSQAQTAIAQARLGGRGRVLLDLTQ</sequence>
<evidence type="ECO:0000313" key="12">
    <source>
        <dbReference type="EMBL" id="ATI80696.1"/>
    </source>
</evidence>
<dbReference type="CDD" id="cd08290">
    <property type="entry name" value="ETR"/>
    <property type="match status" value="1"/>
</dbReference>
<evidence type="ECO:0000256" key="5">
    <source>
        <dbReference type="ARBA" id="ARBA00022946"/>
    </source>
</evidence>
<dbReference type="GO" id="GO:0141148">
    <property type="term" value="F:enoyl-[acyl-carrier-protein] reductase (NADPH) activity"/>
    <property type="evidence" value="ECO:0007669"/>
    <property type="project" value="UniProtKB-EC"/>
</dbReference>
<protein>
    <recommendedName>
        <fullName evidence="9">enoyl-[acyl-carrier-protein] reductase</fullName>
        <ecNumber evidence="9">1.3.1.104</ecNumber>
    </recommendedName>
</protein>
<evidence type="ECO:0000256" key="9">
    <source>
        <dbReference type="ARBA" id="ARBA00038963"/>
    </source>
</evidence>
<keyword evidence="4" id="KW-0521">NADP</keyword>
<dbReference type="InterPro" id="IPR051034">
    <property type="entry name" value="Mito_Enoyl-ACP_Reductase"/>
</dbReference>
<dbReference type="Proteomes" id="UP000219422">
    <property type="component" value="Chromosome"/>
</dbReference>
<dbReference type="InterPro" id="IPR013154">
    <property type="entry name" value="ADH-like_N"/>
</dbReference>
<comment type="similarity">
    <text evidence="1">Belongs to the zinc-containing alcohol dehydrogenase family. Quinone oxidoreductase subfamily.</text>
</comment>
<evidence type="ECO:0000256" key="1">
    <source>
        <dbReference type="ARBA" id="ARBA00010371"/>
    </source>
</evidence>
<evidence type="ECO:0000313" key="13">
    <source>
        <dbReference type="Proteomes" id="UP000219422"/>
    </source>
</evidence>
<keyword evidence="5" id="KW-0809">Transit peptide</keyword>
<evidence type="ECO:0000256" key="6">
    <source>
        <dbReference type="ARBA" id="ARBA00023002"/>
    </source>
</evidence>
<dbReference type="PANTHER" id="PTHR43981:SF2">
    <property type="entry name" value="ENOYL-[ACYL-CARRIER-PROTEIN] REDUCTASE, MITOCHONDRIAL"/>
    <property type="match status" value="1"/>
</dbReference>
<comment type="catalytic activity">
    <reaction evidence="10">
        <text>a 2,3-saturated acyl-[ACP] + NADP(+) = a (2E)-enoyl-[ACP] + NADPH + H(+)</text>
        <dbReference type="Rhea" id="RHEA:22564"/>
        <dbReference type="Rhea" id="RHEA-COMP:9925"/>
        <dbReference type="Rhea" id="RHEA-COMP:9926"/>
        <dbReference type="ChEBI" id="CHEBI:15378"/>
        <dbReference type="ChEBI" id="CHEBI:57783"/>
        <dbReference type="ChEBI" id="CHEBI:58349"/>
        <dbReference type="ChEBI" id="CHEBI:78784"/>
        <dbReference type="ChEBI" id="CHEBI:78785"/>
        <dbReference type="EC" id="1.3.1.104"/>
    </reaction>
</comment>
<dbReference type="InterPro" id="IPR020843">
    <property type="entry name" value="ER"/>
</dbReference>
<reference evidence="12 13" key="1">
    <citation type="submission" date="2017-10" db="EMBL/GenBank/DDBJ databases">
        <title>Sphingobium yanoikuyae S72.</title>
        <authorList>
            <person name="Sanchez E."/>
            <person name="Bustos P."/>
            <person name="Mendoza P."/>
            <person name="Guo X."/>
            <person name="Mendoza A."/>
        </authorList>
    </citation>
    <scope>NUCLEOTIDE SEQUENCE [LARGE SCALE GENOMIC DNA]</scope>
    <source>
        <strain evidence="12 13">S72</strain>
    </source>
</reference>
<dbReference type="EMBL" id="CP023741">
    <property type="protein sequence ID" value="ATI80696.1"/>
    <property type="molecule type" value="Genomic_DNA"/>
</dbReference>
<keyword evidence="8" id="KW-0275">Fatty acid biosynthesis</keyword>
<organism evidence="12 13">
    <name type="scientific">Sphingobium yanoikuyae</name>
    <name type="common">Sphingomonas yanoikuyae</name>
    <dbReference type="NCBI Taxonomy" id="13690"/>
    <lineage>
        <taxon>Bacteria</taxon>
        <taxon>Pseudomonadati</taxon>
        <taxon>Pseudomonadota</taxon>
        <taxon>Alphaproteobacteria</taxon>
        <taxon>Sphingomonadales</taxon>
        <taxon>Sphingomonadaceae</taxon>
        <taxon>Sphingobium</taxon>
    </lineage>
</organism>
<dbReference type="GO" id="GO:0006633">
    <property type="term" value="P:fatty acid biosynthetic process"/>
    <property type="evidence" value="ECO:0007669"/>
    <property type="project" value="UniProtKB-KW"/>
</dbReference>
<dbReference type="InterPro" id="IPR013149">
    <property type="entry name" value="ADH-like_C"/>
</dbReference>
<dbReference type="KEGG" id="sya:A6768_12320"/>
<dbReference type="Gene3D" id="3.40.50.720">
    <property type="entry name" value="NAD(P)-binding Rossmann-like Domain"/>
    <property type="match status" value="1"/>
</dbReference>
<evidence type="ECO:0000256" key="3">
    <source>
        <dbReference type="ARBA" id="ARBA00022832"/>
    </source>
</evidence>
<evidence type="ECO:0000256" key="2">
    <source>
        <dbReference type="ARBA" id="ARBA00022516"/>
    </source>
</evidence>
<dbReference type="PANTHER" id="PTHR43981">
    <property type="entry name" value="ENOYL-[ACYL-CARRIER-PROTEIN] REDUCTASE, MITOCHONDRIAL"/>
    <property type="match status" value="1"/>
</dbReference>
<dbReference type="AlphaFoldDB" id="A0A291N042"/>
<dbReference type="SUPFAM" id="SSF51735">
    <property type="entry name" value="NAD(P)-binding Rossmann-fold domains"/>
    <property type="match status" value="1"/>
</dbReference>
<keyword evidence="7" id="KW-0443">Lipid metabolism</keyword>
<dbReference type="Pfam" id="PF00107">
    <property type="entry name" value="ADH_zinc_N"/>
    <property type="match status" value="1"/>
</dbReference>
<name>A0A291N042_SPHYA</name>
<evidence type="ECO:0000256" key="4">
    <source>
        <dbReference type="ARBA" id="ARBA00022857"/>
    </source>
</evidence>
<evidence type="ECO:0000256" key="7">
    <source>
        <dbReference type="ARBA" id="ARBA00023098"/>
    </source>
</evidence>
<accession>A0A291N042</accession>
<feature type="domain" description="Enoyl reductase (ER)" evidence="11">
    <location>
        <begin position="8"/>
        <end position="311"/>
    </location>
</feature>
<keyword evidence="6" id="KW-0560">Oxidoreductase</keyword>
<dbReference type="EC" id="1.3.1.104" evidence="9"/>
<proteinExistence type="inferred from homology"/>
<keyword evidence="2" id="KW-0444">Lipid biosynthesis</keyword>
<dbReference type="InterPro" id="IPR011032">
    <property type="entry name" value="GroES-like_sf"/>
</dbReference>
<keyword evidence="3" id="KW-0276">Fatty acid metabolism</keyword>